<dbReference type="PANTHER" id="PTHR21324:SF2">
    <property type="entry name" value="EG:22E5.9 PROTEIN"/>
    <property type="match status" value="1"/>
</dbReference>
<dbReference type="InterPro" id="IPR050911">
    <property type="entry name" value="DRAM/TMEM150_Autophagy_Mod"/>
</dbReference>
<sequence length="312" mass="36353">MLLLSGLFKKIATFIHKHPKYLFLFPWVGVLFWYAMLISMLAYWGGEGRPIWHWLYGYDISPKDYKKNYGSVGLIYISDIGTTKMQGVFIAFSLCQGIIYTTTVFVWYVINYTNKNDYLSPQEMPVDDTETNSEEGLEEQKPEVHRKKFFKFTHHERNLIYASIFFAFIGSAGIFFCSIFNTRDFHHVHLSMVGIFLAGLAISVILTSTSFILTGKDVYIKENNVSEHSIGYKFWTKEYYTKMFANIWLDSGVIKLIWVIFAIVFAICFGAIDKNDISAVFEWLVAFWYGIIFAIWSVDMYVHRKLSYQNTV</sequence>
<dbReference type="GO" id="GO:0012505">
    <property type="term" value="C:endomembrane system"/>
    <property type="evidence" value="ECO:0007669"/>
    <property type="project" value="UniProtKB-SubCell"/>
</dbReference>
<feature type="transmembrane region" description="Helical" evidence="5">
    <location>
        <begin position="88"/>
        <end position="110"/>
    </location>
</feature>
<dbReference type="AlphaFoldDB" id="A0A1E5RW11"/>
<dbReference type="InterPro" id="IPR019402">
    <property type="entry name" value="CWH43_N"/>
</dbReference>
<gene>
    <name evidence="7" type="ORF">AWRI3578_g408</name>
</gene>
<dbReference type="GO" id="GO:0005886">
    <property type="term" value="C:plasma membrane"/>
    <property type="evidence" value="ECO:0007669"/>
    <property type="project" value="TreeGrafter"/>
</dbReference>
<feature type="transmembrane region" description="Helical" evidence="5">
    <location>
        <begin position="284"/>
        <end position="302"/>
    </location>
</feature>
<dbReference type="OrthoDB" id="10032492at2759"/>
<dbReference type="EMBL" id="LPNL01000002">
    <property type="protein sequence ID" value="OEJ91147.1"/>
    <property type="molecule type" value="Genomic_DNA"/>
</dbReference>
<reference evidence="8" key="1">
    <citation type="journal article" date="2016" name="Genome Announc.">
        <title>Genome sequences of three species of Hanseniaspora isolated from spontaneous wine fermentations.</title>
        <authorList>
            <person name="Sternes P.R."/>
            <person name="Lee D."/>
            <person name="Kutyna D.R."/>
            <person name="Borneman A.R."/>
        </authorList>
    </citation>
    <scope>NUCLEOTIDE SEQUENCE [LARGE SCALE GENOMIC DNA]</scope>
    <source>
        <strain evidence="8">AWRI3578</strain>
    </source>
</reference>
<keyword evidence="2 5" id="KW-0812">Transmembrane</keyword>
<evidence type="ECO:0000313" key="8">
    <source>
        <dbReference type="Proteomes" id="UP000095605"/>
    </source>
</evidence>
<dbReference type="Pfam" id="PF10277">
    <property type="entry name" value="Frag1"/>
    <property type="match status" value="1"/>
</dbReference>
<feature type="transmembrane region" description="Helical" evidence="5">
    <location>
        <begin position="159"/>
        <end position="181"/>
    </location>
</feature>
<evidence type="ECO:0000256" key="4">
    <source>
        <dbReference type="ARBA" id="ARBA00023136"/>
    </source>
</evidence>
<evidence type="ECO:0000256" key="1">
    <source>
        <dbReference type="ARBA" id="ARBA00004127"/>
    </source>
</evidence>
<keyword evidence="3 5" id="KW-1133">Transmembrane helix</keyword>
<protein>
    <submittedName>
        <fullName evidence="7">Protein SFK1</fullName>
    </submittedName>
</protein>
<organism evidence="7 8">
    <name type="scientific">Hanseniaspora opuntiae</name>
    <dbReference type="NCBI Taxonomy" id="211096"/>
    <lineage>
        <taxon>Eukaryota</taxon>
        <taxon>Fungi</taxon>
        <taxon>Dikarya</taxon>
        <taxon>Ascomycota</taxon>
        <taxon>Saccharomycotina</taxon>
        <taxon>Saccharomycetes</taxon>
        <taxon>Saccharomycodales</taxon>
        <taxon>Saccharomycodaceae</taxon>
        <taxon>Hanseniaspora</taxon>
    </lineage>
</organism>
<evidence type="ECO:0000256" key="2">
    <source>
        <dbReference type="ARBA" id="ARBA00022692"/>
    </source>
</evidence>
<feature type="transmembrane region" description="Helical" evidence="5">
    <location>
        <begin position="193"/>
        <end position="213"/>
    </location>
</feature>
<evidence type="ECO:0000256" key="3">
    <source>
        <dbReference type="ARBA" id="ARBA00022989"/>
    </source>
</evidence>
<accession>A0A1E5RW11</accession>
<comment type="caution">
    <text evidence="7">The sequence shown here is derived from an EMBL/GenBank/DDBJ whole genome shotgun (WGS) entry which is preliminary data.</text>
</comment>
<feature type="domain" description="CWH43-like N-terminal" evidence="6">
    <location>
        <begin position="22"/>
        <end position="301"/>
    </location>
</feature>
<evidence type="ECO:0000259" key="6">
    <source>
        <dbReference type="Pfam" id="PF10277"/>
    </source>
</evidence>
<dbReference type="Proteomes" id="UP000095605">
    <property type="component" value="Unassembled WGS sequence"/>
</dbReference>
<keyword evidence="8" id="KW-1185">Reference proteome</keyword>
<name>A0A1E5RW11_9ASCO</name>
<evidence type="ECO:0000256" key="5">
    <source>
        <dbReference type="SAM" id="Phobius"/>
    </source>
</evidence>
<keyword evidence="4 5" id="KW-0472">Membrane</keyword>
<feature type="transmembrane region" description="Helical" evidence="5">
    <location>
        <begin position="252"/>
        <end position="272"/>
    </location>
</feature>
<feature type="transmembrane region" description="Helical" evidence="5">
    <location>
        <begin position="21"/>
        <end position="44"/>
    </location>
</feature>
<evidence type="ECO:0000313" key="7">
    <source>
        <dbReference type="EMBL" id="OEJ91147.1"/>
    </source>
</evidence>
<proteinExistence type="predicted"/>
<dbReference type="PANTHER" id="PTHR21324">
    <property type="entry name" value="FASTING-INDUCIBLE INTEGRAL MEMBRANE PROTEIN TM6P1-RELATED"/>
    <property type="match status" value="1"/>
</dbReference>
<comment type="subcellular location">
    <subcellularLocation>
        <location evidence="1">Endomembrane system</location>
        <topology evidence="1">Multi-pass membrane protein</topology>
    </subcellularLocation>
</comment>